<evidence type="ECO:0000256" key="1">
    <source>
        <dbReference type="ARBA" id="ARBA00004141"/>
    </source>
</evidence>
<sequence>LSSNTPSSFKKPSKQAKSDIMSDTVTYPGPAQLALTMFALFMGMFTANLDSTILATAIPKITEEFRSLSDIGWHGSSGFLTFAAFQTSWGKVFKNFHLKWSYLFALFIFELGSLICVLAPNSAALIAGRSVTGVGGAGLCTGTFAVIGYTVRPERQPAFMGVMGATYALASFVGPIDGGTFSEYVSYATWRWCFWVNLPIGAVAAIIIVVFFGNPSHAKPIDVPWREKNMHLDLSGCALDVEFKTADGVTLRGRTFPATEQGPGVVMCPGFNGVKEMVGLPSLAEAFQQAGITALTLPSVDRIERWRTRKDIDPLKQVADFSDAMTFLANHSSVDRARLGYWGMSLAGATALCAASLDTRARFVIGFCPAGEYCYDEAKLPSVLKNATKDRESRVKGNALFYVLMLNEHGDNATGFNLGIDKESGIRLINARDDSLATHSELAPNHLNRTTLESYVKLLIWHPLAMWKHLH</sequence>
<keyword evidence="4 6" id="KW-1133">Transmembrane helix</keyword>
<dbReference type="InterPro" id="IPR036259">
    <property type="entry name" value="MFS_trans_sf"/>
</dbReference>
<dbReference type="GO" id="GO:0005886">
    <property type="term" value="C:plasma membrane"/>
    <property type="evidence" value="ECO:0007669"/>
    <property type="project" value="TreeGrafter"/>
</dbReference>
<protein>
    <submittedName>
        <fullName evidence="8">Major facilitator superfamily transporter</fullName>
    </submittedName>
</protein>
<dbReference type="SUPFAM" id="SSF53474">
    <property type="entry name" value="alpha/beta-Hydrolases"/>
    <property type="match status" value="1"/>
</dbReference>
<dbReference type="EMBL" id="LFIW01000073">
    <property type="protein sequence ID" value="KZL88152.1"/>
    <property type="molecule type" value="Genomic_DNA"/>
</dbReference>
<dbReference type="SUPFAM" id="SSF103473">
    <property type="entry name" value="MFS general substrate transporter"/>
    <property type="match status" value="1"/>
</dbReference>
<organism evidence="8 9">
    <name type="scientific">Colletotrichum incanum</name>
    <name type="common">Soybean anthracnose fungus</name>
    <dbReference type="NCBI Taxonomy" id="1573173"/>
    <lineage>
        <taxon>Eukaryota</taxon>
        <taxon>Fungi</taxon>
        <taxon>Dikarya</taxon>
        <taxon>Ascomycota</taxon>
        <taxon>Pezizomycotina</taxon>
        <taxon>Sordariomycetes</taxon>
        <taxon>Hypocreomycetidae</taxon>
        <taxon>Glomerellales</taxon>
        <taxon>Glomerellaceae</taxon>
        <taxon>Colletotrichum</taxon>
        <taxon>Colletotrichum spaethianum species complex</taxon>
    </lineage>
</organism>
<evidence type="ECO:0000256" key="5">
    <source>
        <dbReference type="ARBA" id="ARBA00023136"/>
    </source>
</evidence>
<keyword evidence="2" id="KW-0813">Transport</keyword>
<accession>A0A161YDY4</accession>
<comment type="caution">
    <text evidence="8">The sequence shown here is derived from an EMBL/GenBank/DDBJ whole genome shotgun (WGS) entry which is preliminary data.</text>
</comment>
<feature type="non-terminal residue" evidence="8">
    <location>
        <position position="1"/>
    </location>
</feature>
<dbReference type="InterPro" id="IPR029058">
    <property type="entry name" value="AB_hydrolase_fold"/>
</dbReference>
<evidence type="ECO:0000256" key="6">
    <source>
        <dbReference type="SAM" id="Phobius"/>
    </source>
</evidence>
<dbReference type="PANTHER" id="PTHR23501:SF177">
    <property type="entry name" value="MAJOR FACILITATOR SUPERFAMILY (MFS) PROFILE DOMAIN-CONTAINING PROTEIN-RELATED"/>
    <property type="match status" value="1"/>
</dbReference>
<dbReference type="AlphaFoldDB" id="A0A161YDY4"/>
<comment type="subcellular location">
    <subcellularLocation>
        <location evidence="1">Membrane</location>
        <topology evidence="1">Multi-pass membrane protein</topology>
    </subcellularLocation>
</comment>
<dbReference type="InterPro" id="IPR011701">
    <property type="entry name" value="MFS"/>
</dbReference>
<keyword evidence="9" id="KW-1185">Reference proteome</keyword>
<keyword evidence="5 6" id="KW-0472">Membrane</keyword>
<feature type="transmembrane region" description="Helical" evidence="6">
    <location>
        <begin position="158"/>
        <end position="176"/>
    </location>
</feature>
<dbReference type="PANTHER" id="PTHR23501">
    <property type="entry name" value="MAJOR FACILITATOR SUPERFAMILY"/>
    <property type="match status" value="1"/>
</dbReference>
<dbReference type="Pfam" id="PF07690">
    <property type="entry name" value="MFS_1"/>
    <property type="match status" value="1"/>
</dbReference>
<gene>
    <name evidence="8" type="ORF">CI238_04920</name>
</gene>
<feature type="transmembrane region" description="Helical" evidence="6">
    <location>
        <begin position="188"/>
        <end position="212"/>
    </location>
</feature>
<evidence type="ECO:0000313" key="8">
    <source>
        <dbReference type="EMBL" id="KZL88152.1"/>
    </source>
</evidence>
<evidence type="ECO:0000256" key="4">
    <source>
        <dbReference type="ARBA" id="ARBA00022989"/>
    </source>
</evidence>
<proteinExistence type="predicted"/>
<dbReference type="InterPro" id="IPR020846">
    <property type="entry name" value="MFS_dom"/>
</dbReference>
<feature type="domain" description="Major facilitator superfamily (MFS) profile" evidence="7">
    <location>
        <begin position="36"/>
        <end position="471"/>
    </location>
</feature>
<feature type="transmembrane region" description="Helical" evidence="6">
    <location>
        <begin position="126"/>
        <end position="151"/>
    </location>
</feature>
<evidence type="ECO:0000256" key="3">
    <source>
        <dbReference type="ARBA" id="ARBA00022692"/>
    </source>
</evidence>
<dbReference type="Gene3D" id="1.20.1250.20">
    <property type="entry name" value="MFS general substrate transporter like domains"/>
    <property type="match status" value="1"/>
</dbReference>
<dbReference type="Proteomes" id="UP000076584">
    <property type="component" value="Unassembled WGS sequence"/>
</dbReference>
<name>A0A161YDY4_COLIC</name>
<keyword evidence="3 6" id="KW-0812">Transmembrane</keyword>
<reference evidence="8 9" key="1">
    <citation type="submission" date="2015-06" db="EMBL/GenBank/DDBJ databases">
        <title>Survival trade-offs in plant roots during colonization by closely related pathogenic and mutualistic fungi.</title>
        <authorList>
            <person name="Hacquard S."/>
            <person name="Kracher B."/>
            <person name="Hiruma K."/>
            <person name="Weinman A."/>
            <person name="Muench P."/>
            <person name="Garrido Oter R."/>
            <person name="Ver Loren van Themaat E."/>
            <person name="Dallerey J.-F."/>
            <person name="Damm U."/>
            <person name="Henrissat B."/>
            <person name="Lespinet O."/>
            <person name="Thon M."/>
            <person name="Kemen E."/>
            <person name="McHardy A.C."/>
            <person name="Schulze-Lefert P."/>
            <person name="O'Connell R.J."/>
        </authorList>
    </citation>
    <scope>NUCLEOTIDE SEQUENCE [LARGE SCALE GENOMIC DNA]</scope>
    <source>
        <strain evidence="8 9">MAFF 238704</strain>
    </source>
</reference>
<dbReference type="GO" id="GO:0022857">
    <property type="term" value="F:transmembrane transporter activity"/>
    <property type="evidence" value="ECO:0007669"/>
    <property type="project" value="InterPro"/>
</dbReference>
<evidence type="ECO:0000259" key="7">
    <source>
        <dbReference type="PROSITE" id="PS50850"/>
    </source>
</evidence>
<feature type="transmembrane region" description="Helical" evidence="6">
    <location>
        <begin position="33"/>
        <end position="58"/>
    </location>
</feature>
<evidence type="ECO:0000313" key="9">
    <source>
        <dbReference type="Proteomes" id="UP000076584"/>
    </source>
</evidence>
<evidence type="ECO:0000256" key="2">
    <source>
        <dbReference type="ARBA" id="ARBA00022448"/>
    </source>
</evidence>
<dbReference type="Gene3D" id="3.40.50.1820">
    <property type="entry name" value="alpha/beta hydrolase"/>
    <property type="match status" value="1"/>
</dbReference>
<dbReference type="PROSITE" id="PS50850">
    <property type="entry name" value="MFS"/>
    <property type="match status" value="1"/>
</dbReference>
<feature type="transmembrane region" description="Helical" evidence="6">
    <location>
        <begin position="100"/>
        <end position="120"/>
    </location>
</feature>